<dbReference type="Pfam" id="PF03917">
    <property type="entry name" value="GSH_synth_ATP"/>
    <property type="match status" value="1"/>
</dbReference>
<protein>
    <submittedName>
        <fullName evidence="1">Uncharacterized protein</fullName>
    </submittedName>
</protein>
<name>A0ABD2K7D5_HETSC</name>
<dbReference type="InterPro" id="IPR005615">
    <property type="entry name" value="Glutathione_synthase"/>
</dbReference>
<keyword evidence="2" id="KW-1185">Reference proteome</keyword>
<dbReference type="EMBL" id="JBICCN010000044">
    <property type="protein sequence ID" value="KAL3098689.1"/>
    <property type="molecule type" value="Genomic_DNA"/>
</dbReference>
<accession>A0ABD2K7D5</accession>
<gene>
    <name evidence="1" type="ORF">niasHS_000476</name>
</gene>
<reference evidence="1 2" key="1">
    <citation type="submission" date="2024-10" db="EMBL/GenBank/DDBJ databases">
        <authorList>
            <person name="Kim D."/>
        </authorList>
    </citation>
    <scope>NUCLEOTIDE SEQUENCE [LARGE SCALE GENOMIC DNA]</scope>
    <source>
        <strain evidence="1">Taebaek</strain>
    </source>
</reference>
<dbReference type="Gene3D" id="3.30.470.20">
    <property type="entry name" value="ATP-grasp fold, B domain"/>
    <property type="match status" value="1"/>
</dbReference>
<dbReference type="SUPFAM" id="SSF56059">
    <property type="entry name" value="Glutathione synthetase ATP-binding domain-like"/>
    <property type="match status" value="1"/>
</dbReference>
<organism evidence="1 2">
    <name type="scientific">Heterodera schachtii</name>
    <name type="common">Sugarbeet cyst nematode worm</name>
    <name type="synonym">Tylenchus schachtii</name>
    <dbReference type="NCBI Taxonomy" id="97005"/>
    <lineage>
        <taxon>Eukaryota</taxon>
        <taxon>Metazoa</taxon>
        <taxon>Ecdysozoa</taxon>
        <taxon>Nematoda</taxon>
        <taxon>Chromadorea</taxon>
        <taxon>Rhabditida</taxon>
        <taxon>Tylenchina</taxon>
        <taxon>Tylenchomorpha</taxon>
        <taxon>Tylenchoidea</taxon>
        <taxon>Heteroderidae</taxon>
        <taxon>Heteroderinae</taxon>
        <taxon>Heterodera</taxon>
    </lineage>
</organism>
<comment type="caution">
    <text evidence="1">The sequence shown here is derived from an EMBL/GenBank/DDBJ whole genome shotgun (WGS) entry which is preliminary data.</text>
</comment>
<dbReference type="AlphaFoldDB" id="A0ABD2K7D5"/>
<sequence>MDISRFGHFVAWTFRGLDISCGHFVAWTFRGLDISLNFMVRPFEKPHQEEVNSGMCIYGLLIGDQSTGKVLVNSLVNGLLVRSKAASQNHGGVCSGGGVIDSVLLVPSSEFR</sequence>
<proteinExistence type="predicted"/>
<evidence type="ECO:0000313" key="1">
    <source>
        <dbReference type="EMBL" id="KAL3098689.1"/>
    </source>
</evidence>
<evidence type="ECO:0000313" key="2">
    <source>
        <dbReference type="Proteomes" id="UP001620645"/>
    </source>
</evidence>
<dbReference type="Proteomes" id="UP001620645">
    <property type="component" value="Unassembled WGS sequence"/>
</dbReference>